<dbReference type="EMBL" id="JAFNEN010000153">
    <property type="protein sequence ID" value="KAG8191758.1"/>
    <property type="molecule type" value="Genomic_DNA"/>
</dbReference>
<dbReference type="Proteomes" id="UP000827092">
    <property type="component" value="Unassembled WGS sequence"/>
</dbReference>
<reference evidence="2 3" key="1">
    <citation type="journal article" date="2022" name="Nat. Ecol. Evol.">
        <title>A masculinizing supergene underlies an exaggerated male reproductive morph in a spider.</title>
        <authorList>
            <person name="Hendrickx F."/>
            <person name="De Corte Z."/>
            <person name="Sonet G."/>
            <person name="Van Belleghem S.M."/>
            <person name="Kostlbacher S."/>
            <person name="Vangestel C."/>
        </authorList>
    </citation>
    <scope>NUCLEOTIDE SEQUENCE [LARGE SCALE GENOMIC DNA]</scope>
    <source>
        <strain evidence="2">W744_W776</strain>
    </source>
</reference>
<gene>
    <name evidence="2" type="ORF">JTE90_008821</name>
</gene>
<accession>A0AAV6V7A9</accession>
<evidence type="ECO:0000313" key="2">
    <source>
        <dbReference type="EMBL" id="KAG8191758.1"/>
    </source>
</evidence>
<keyword evidence="1" id="KW-0472">Membrane</keyword>
<evidence type="ECO:0000313" key="3">
    <source>
        <dbReference type="Proteomes" id="UP000827092"/>
    </source>
</evidence>
<comment type="caution">
    <text evidence="2">The sequence shown here is derived from an EMBL/GenBank/DDBJ whole genome shotgun (WGS) entry which is preliminary data.</text>
</comment>
<evidence type="ECO:0000256" key="1">
    <source>
        <dbReference type="SAM" id="Phobius"/>
    </source>
</evidence>
<keyword evidence="1" id="KW-0812">Transmembrane</keyword>
<name>A0AAV6V7A9_9ARAC</name>
<feature type="transmembrane region" description="Helical" evidence="1">
    <location>
        <begin position="33"/>
        <end position="57"/>
    </location>
</feature>
<protein>
    <submittedName>
        <fullName evidence="2">Uncharacterized protein</fullName>
    </submittedName>
</protein>
<organism evidence="2 3">
    <name type="scientific">Oedothorax gibbosus</name>
    <dbReference type="NCBI Taxonomy" id="931172"/>
    <lineage>
        <taxon>Eukaryota</taxon>
        <taxon>Metazoa</taxon>
        <taxon>Ecdysozoa</taxon>
        <taxon>Arthropoda</taxon>
        <taxon>Chelicerata</taxon>
        <taxon>Arachnida</taxon>
        <taxon>Araneae</taxon>
        <taxon>Araneomorphae</taxon>
        <taxon>Entelegynae</taxon>
        <taxon>Araneoidea</taxon>
        <taxon>Linyphiidae</taxon>
        <taxon>Erigoninae</taxon>
        <taxon>Oedothorax</taxon>
    </lineage>
</organism>
<keyword evidence="1" id="KW-1133">Transmembrane helix</keyword>
<proteinExistence type="predicted"/>
<sequence>MRKLKNDINCDPNSFETLSKSVKRRYIFPAYRISFVWFPLIGALSVLLFGYAASFAFSRWFNIPEVNETHISPVLRKLYFKSKKESKVNGSSICEVEMKESRRFENKGVLHES</sequence>
<keyword evidence="3" id="KW-1185">Reference proteome</keyword>
<dbReference type="AlphaFoldDB" id="A0AAV6V7A9"/>